<organism evidence="3 5">
    <name type="scientific">Shewanella psychromarinicola</name>
    <dbReference type="NCBI Taxonomy" id="2487742"/>
    <lineage>
        <taxon>Bacteria</taxon>
        <taxon>Pseudomonadati</taxon>
        <taxon>Pseudomonadota</taxon>
        <taxon>Gammaproteobacteria</taxon>
        <taxon>Alteromonadales</taxon>
        <taxon>Shewanellaceae</taxon>
        <taxon>Shewanella</taxon>
    </lineage>
</organism>
<dbReference type="Proteomes" id="UP000273778">
    <property type="component" value="Chromosome"/>
</dbReference>
<evidence type="ECO:0000313" key="3">
    <source>
        <dbReference type="EMBL" id="RPA23675.1"/>
    </source>
</evidence>
<dbReference type="AlphaFoldDB" id="A0A3N4DCF4"/>
<sequence>MKPIKEVEQDYILTVLALCDGDKHKAAHALQMGFATLYRKLSEYKVTHCE</sequence>
<evidence type="ECO:0000313" key="2">
    <source>
        <dbReference type="EMBL" id="AZG37332.1"/>
    </source>
</evidence>
<dbReference type="InterPro" id="IPR002197">
    <property type="entry name" value="HTH_Fis"/>
</dbReference>
<keyword evidence="4" id="KW-1185">Reference proteome</keyword>
<gene>
    <name evidence="3" type="ORF">EGC77_18145</name>
    <name evidence="2" type="ORF">EGC80_00530</name>
</gene>
<dbReference type="Pfam" id="PF02954">
    <property type="entry name" value="HTH_8"/>
    <property type="match status" value="1"/>
</dbReference>
<dbReference type="KEGG" id="spsr:EGC80_00530"/>
<reference evidence="2 4" key="1">
    <citation type="submission" date="2018-11" db="EMBL/GenBank/DDBJ databases">
        <title>Shewanella sp. M2.</title>
        <authorList>
            <person name="Hwang Y.J."/>
            <person name="Hwang C.Y."/>
        </authorList>
    </citation>
    <scope>NUCLEOTIDE SEQUENCE [LARGE SCALE GENOMIC DNA]</scope>
    <source>
        <strain evidence="2 4">M2</strain>
    </source>
</reference>
<dbReference type="Proteomes" id="UP000278855">
    <property type="component" value="Unassembled WGS sequence"/>
</dbReference>
<feature type="domain" description="DNA binding HTH" evidence="1">
    <location>
        <begin position="4"/>
        <end position="44"/>
    </location>
</feature>
<protein>
    <recommendedName>
        <fullName evidence="1">DNA binding HTH domain-containing protein</fullName>
    </recommendedName>
</protein>
<evidence type="ECO:0000313" key="5">
    <source>
        <dbReference type="Proteomes" id="UP000278855"/>
    </source>
</evidence>
<dbReference type="EMBL" id="CP034073">
    <property type="protein sequence ID" value="AZG37332.1"/>
    <property type="molecule type" value="Genomic_DNA"/>
</dbReference>
<reference evidence="3" key="3">
    <citation type="submission" date="2018-11" db="EMBL/GenBank/DDBJ databases">
        <authorList>
            <person name="Hwang Y.J."/>
            <person name="Hwang C.Y."/>
        </authorList>
    </citation>
    <scope>NUCLEOTIDE SEQUENCE</scope>
    <source>
        <strain evidence="3">R106</strain>
    </source>
</reference>
<name>A0A3N4DCF4_9GAMM</name>
<reference evidence="5" key="2">
    <citation type="submission" date="2018-11" db="EMBL/GenBank/DDBJ databases">
        <title>Shewanella sp. R106.</title>
        <authorList>
            <person name="Hwang Y.J."/>
            <person name="Hwang C.Y."/>
        </authorList>
    </citation>
    <scope>NUCLEOTIDE SEQUENCE [LARGE SCALE GENOMIC DNA]</scope>
    <source>
        <strain evidence="5">R106</strain>
    </source>
</reference>
<evidence type="ECO:0000259" key="1">
    <source>
        <dbReference type="Pfam" id="PF02954"/>
    </source>
</evidence>
<dbReference type="SUPFAM" id="SSF46689">
    <property type="entry name" value="Homeodomain-like"/>
    <property type="match status" value="1"/>
</dbReference>
<dbReference type="EMBL" id="RKKB01000015">
    <property type="protein sequence ID" value="RPA23675.1"/>
    <property type="molecule type" value="Genomic_DNA"/>
</dbReference>
<dbReference type="GO" id="GO:0043565">
    <property type="term" value="F:sequence-specific DNA binding"/>
    <property type="evidence" value="ECO:0007669"/>
    <property type="project" value="InterPro"/>
</dbReference>
<dbReference type="OrthoDB" id="5496274at2"/>
<accession>A0A3N4DCF4</accession>
<evidence type="ECO:0000313" key="4">
    <source>
        <dbReference type="Proteomes" id="UP000273778"/>
    </source>
</evidence>
<dbReference type="InterPro" id="IPR009057">
    <property type="entry name" value="Homeodomain-like_sf"/>
</dbReference>
<dbReference type="RefSeq" id="WP_124013842.1">
    <property type="nucleotide sequence ID" value="NZ_CP034073.1"/>
</dbReference>
<proteinExistence type="predicted"/>
<dbReference type="Gene3D" id="1.10.10.60">
    <property type="entry name" value="Homeodomain-like"/>
    <property type="match status" value="1"/>
</dbReference>